<keyword evidence="7" id="KW-1185">Reference proteome</keyword>
<evidence type="ECO:0000256" key="3">
    <source>
        <dbReference type="ARBA" id="ARBA00022989"/>
    </source>
</evidence>
<dbReference type="NCBIfam" id="NF037968">
    <property type="entry name" value="SemiSWEET_2"/>
    <property type="match status" value="1"/>
</dbReference>
<proteinExistence type="predicted"/>
<evidence type="ECO:0000313" key="6">
    <source>
        <dbReference type="EMBL" id="SFZ78932.1"/>
    </source>
</evidence>
<feature type="transmembrane region" description="Helical" evidence="5">
    <location>
        <begin position="40"/>
        <end position="58"/>
    </location>
</feature>
<dbReference type="GO" id="GO:0051119">
    <property type="term" value="F:sugar transmembrane transporter activity"/>
    <property type="evidence" value="ECO:0007669"/>
    <property type="project" value="InterPro"/>
</dbReference>
<protein>
    <submittedName>
        <fullName evidence="6">MtN3 and saliva related transmembrane protein</fullName>
    </submittedName>
</protein>
<dbReference type="RefSeq" id="WP_072429755.1">
    <property type="nucleotide sequence ID" value="NZ_FPKR01000014.1"/>
</dbReference>
<dbReference type="InterPro" id="IPR047662">
    <property type="entry name" value="SemiSWEET"/>
</dbReference>
<evidence type="ECO:0000256" key="2">
    <source>
        <dbReference type="ARBA" id="ARBA00022692"/>
    </source>
</evidence>
<gene>
    <name evidence="6" type="ORF">SAMN02745887_03268</name>
</gene>
<feature type="transmembrane region" description="Helical" evidence="5">
    <location>
        <begin position="64"/>
        <end position="84"/>
    </location>
</feature>
<dbReference type="AlphaFoldDB" id="A0A1K2HQ41"/>
<accession>A0A1K2HQ41</accession>
<organism evidence="6 7">
    <name type="scientific">Chitinimonas taiwanensis DSM 18899</name>
    <dbReference type="NCBI Taxonomy" id="1121279"/>
    <lineage>
        <taxon>Bacteria</taxon>
        <taxon>Pseudomonadati</taxon>
        <taxon>Pseudomonadota</taxon>
        <taxon>Betaproteobacteria</taxon>
        <taxon>Neisseriales</taxon>
        <taxon>Chitinibacteraceae</taxon>
        <taxon>Chitinimonas</taxon>
    </lineage>
</organism>
<evidence type="ECO:0000256" key="5">
    <source>
        <dbReference type="SAM" id="Phobius"/>
    </source>
</evidence>
<evidence type="ECO:0000256" key="1">
    <source>
        <dbReference type="ARBA" id="ARBA00004141"/>
    </source>
</evidence>
<dbReference type="Proteomes" id="UP000186513">
    <property type="component" value="Unassembled WGS sequence"/>
</dbReference>
<keyword evidence="2 5" id="KW-0812">Transmembrane</keyword>
<evidence type="ECO:0000256" key="4">
    <source>
        <dbReference type="ARBA" id="ARBA00023136"/>
    </source>
</evidence>
<dbReference type="Pfam" id="PF04193">
    <property type="entry name" value="PQ-loop"/>
    <property type="match status" value="1"/>
</dbReference>
<reference evidence="6 7" key="1">
    <citation type="submission" date="2016-11" db="EMBL/GenBank/DDBJ databases">
        <authorList>
            <person name="Jaros S."/>
            <person name="Januszkiewicz K."/>
            <person name="Wedrychowicz H."/>
        </authorList>
    </citation>
    <scope>NUCLEOTIDE SEQUENCE [LARGE SCALE GENOMIC DNA]</scope>
    <source>
        <strain evidence="6 7">DSM 18899</strain>
    </source>
</reference>
<dbReference type="OrthoDB" id="122062at2"/>
<dbReference type="EMBL" id="FPKR01000014">
    <property type="protein sequence ID" value="SFZ78932.1"/>
    <property type="molecule type" value="Genomic_DNA"/>
</dbReference>
<sequence length="96" mass="10748">MSDSATLVGMLAGFCTTAAFLPQVIRVWRTRRADDISLGMYLLFVSGTILWLVYGLMIGSLPVVLYNIITSLLAGAVLLLKLYFERQRRQAVQKNH</sequence>
<dbReference type="Gene3D" id="1.20.1280.290">
    <property type="match status" value="1"/>
</dbReference>
<keyword evidence="4 5" id="KW-0472">Membrane</keyword>
<comment type="subcellular location">
    <subcellularLocation>
        <location evidence="1">Membrane</location>
        <topology evidence="1">Multi-pass membrane protein</topology>
    </subcellularLocation>
</comment>
<dbReference type="InterPro" id="IPR006603">
    <property type="entry name" value="PQ-loop_rpt"/>
</dbReference>
<dbReference type="GO" id="GO:0016020">
    <property type="term" value="C:membrane"/>
    <property type="evidence" value="ECO:0007669"/>
    <property type="project" value="UniProtKB-SubCell"/>
</dbReference>
<feature type="transmembrane region" description="Helical" evidence="5">
    <location>
        <begin position="6"/>
        <end position="28"/>
    </location>
</feature>
<keyword evidence="3 5" id="KW-1133">Transmembrane helix</keyword>
<evidence type="ECO:0000313" key="7">
    <source>
        <dbReference type="Proteomes" id="UP000186513"/>
    </source>
</evidence>
<name>A0A1K2HQ41_9NEIS</name>
<dbReference type="STRING" id="1121279.SAMN02745887_03268"/>